<keyword evidence="2" id="KW-1185">Reference proteome</keyword>
<protein>
    <submittedName>
        <fullName evidence="1">Uncharacterized protein</fullName>
    </submittedName>
</protein>
<reference evidence="1 2" key="1">
    <citation type="journal article" date="2019" name="PLoS Biol.">
        <title>Sex chromosomes control vertical transmission of feminizing Wolbachia symbionts in an isopod.</title>
        <authorList>
            <person name="Becking T."/>
            <person name="Chebbi M.A."/>
            <person name="Giraud I."/>
            <person name="Moumen B."/>
            <person name="Laverre T."/>
            <person name="Caubet Y."/>
            <person name="Peccoud J."/>
            <person name="Gilbert C."/>
            <person name="Cordaux R."/>
        </authorList>
    </citation>
    <scope>NUCLEOTIDE SEQUENCE [LARGE SCALE GENOMIC DNA]</scope>
    <source>
        <strain evidence="1">ANa2</strain>
        <tissue evidence="1">Whole body excluding digestive tract and cuticle</tissue>
    </source>
</reference>
<organism evidence="1 2">
    <name type="scientific">Armadillidium nasatum</name>
    <dbReference type="NCBI Taxonomy" id="96803"/>
    <lineage>
        <taxon>Eukaryota</taxon>
        <taxon>Metazoa</taxon>
        <taxon>Ecdysozoa</taxon>
        <taxon>Arthropoda</taxon>
        <taxon>Crustacea</taxon>
        <taxon>Multicrustacea</taxon>
        <taxon>Malacostraca</taxon>
        <taxon>Eumalacostraca</taxon>
        <taxon>Peracarida</taxon>
        <taxon>Isopoda</taxon>
        <taxon>Oniscidea</taxon>
        <taxon>Crinocheta</taxon>
        <taxon>Armadillidiidae</taxon>
        <taxon>Armadillidium</taxon>
    </lineage>
</organism>
<evidence type="ECO:0000313" key="2">
    <source>
        <dbReference type="Proteomes" id="UP000326759"/>
    </source>
</evidence>
<dbReference type="Proteomes" id="UP000326759">
    <property type="component" value="Unassembled WGS sequence"/>
</dbReference>
<dbReference type="EMBL" id="SEYY01003580">
    <property type="protein sequence ID" value="KAB7504210.1"/>
    <property type="molecule type" value="Genomic_DNA"/>
</dbReference>
<sequence length="66" mass="7634">MYTVCFRLNENMSYNLISLAYKGCCNVFLRAEVAYNSSVTPGEGLSFFQLSSVIYVFLRIYDIREI</sequence>
<accession>A0A5N5TH18</accession>
<dbReference type="AlphaFoldDB" id="A0A5N5TH18"/>
<comment type="caution">
    <text evidence="1">The sequence shown here is derived from an EMBL/GenBank/DDBJ whole genome shotgun (WGS) entry which is preliminary data.</text>
</comment>
<name>A0A5N5TH18_9CRUS</name>
<evidence type="ECO:0000313" key="1">
    <source>
        <dbReference type="EMBL" id="KAB7504210.1"/>
    </source>
</evidence>
<gene>
    <name evidence="1" type="ORF">Anas_10097</name>
</gene>
<proteinExistence type="predicted"/>